<accession>A0A645EUC0</accession>
<sequence>MIFRYTHRVKLVLFGRKLIYESGYDFSVGRACQIGGAERGNNLVLLVAENEIAVTPHYFDINSVLYSEAHLVSCVEFEQYNALEAALGNRGYMASVEMFSEKHTEHICFGWVFFLSLCDAHARIIWRSGNQKAQTACCGMHKQIYFILLGLKYLFNTASRDDSVKLKRGTFYHTSVGRHIRYLP</sequence>
<comment type="caution">
    <text evidence="1">The sequence shown here is derived from an EMBL/GenBank/DDBJ whole genome shotgun (WGS) entry which is preliminary data.</text>
</comment>
<proteinExistence type="predicted"/>
<evidence type="ECO:0000313" key="1">
    <source>
        <dbReference type="EMBL" id="MPN05638.1"/>
    </source>
</evidence>
<gene>
    <name evidence="1" type="ORF">SDC9_152889</name>
</gene>
<protein>
    <submittedName>
        <fullName evidence="1">Uncharacterized protein</fullName>
    </submittedName>
</protein>
<dbReference type="AlphaFoldDB" id="A0A645EUC0"/>
<organism evidence="1">
    <name type="scientific">bioreactor metagenome</name>
    <dbReference type="NCBI Taxonomy" id="1076179"/>
    <lineage>
        <taxon>unclassified sequences</taxon>
        <taxon>metagenomes</taxon>
        <taxon>ecological metagenomes</taxon>
    </lineage>
</organism>
<name>A0A645EUC0_9ZZZZ</name>
<reference evidence="1" key="1">
    <citation type="submission" date="2019-08" db="EMBL/GenBank/DDBJ databases">
        <authorList>
            <person name="Kucharzyk K."/>
            <person name="Murdoch R.W."/>
            <person name="Higgins S."/>
            <person name="Loffler F."/>
        </authorList>
    </citation>
    <scope>NUCLEOTIDE SEQUENCE</scope>
</reference>
<dbReference type="EMBL" id="VSSQ01051546">
    <property type="protein sequence ID" value="MPN05638.1"/>
    <property type="molecule type" value="Genomic_DNA"/>
</dbReference>